<dbReference type="InterPro" id="IPR027417">
    <property type="entry name" value="P-loop_NTPase"/>
</dbReference>
<feature type="domain" description="RRM" evidence="4">
    <location>
        <begin position="389"/>
        <end position="460"/>
    </location>
</feature>
<feature type="compositionally biased region" description="Polar residues" evidence="3">
    <location>
        <begin position="588"/>
        <end position="597"/>
    </location>
</feature>
<dbReference type="RefSeq" id="XP_064729336.1">
    <property type="nucleotide sequence ID" value="XM_064874936.1"/>
</dbReference>
<reference evidence="7 8" key="1">
    <citation type="journal article" date="2023" name="Res Sq">
        <title>Genomic and morphological characterization of Knufia obscura isolated from the Mars 2020 spacecraft assembly facility.</title>
        <authorList>
            <person name="Chander A.M."/>
            <person name="Teixeira M.M."/>
            <person name="Singh N.K."/>
            <person name="Williams M.P."/>
            <person name="Parker C.W."/>
            <person name="Leo P."/>
            <person name="Stajich J.E."/>
            <person name="Torok T."/>
            <person name="Tighe S."/>
            <person name="Mason C.E."/>
            <person name="Venkateswaran K."/>
        </authorList>
    </citation>
    <scope>NUCLEOTIDE SEQUENCE [LARGE SCALE GENOMIC DNA]</scope>
    <source>
        <strain evidence="7 8">CCFEE 5817</strain>
    </source>
</reference>
<evidence type="ECO:0000259" key="4">
    <source>
        <dbReference type="PROSITE" id="PS50102"/>
    </source>
</evidence>
<dbReference type="Pfam" id="PF00076">
    <property type="entry name" value="RRM_1"/>
    <property type="match status" value="1"/>
</dbReference>
<dbReference type="CDD" id="cd00590">
    <property type="entry name" value="RRM_SF"/>
    <property type="match status" value="1"/>
</dbReference>
<dbReference type="CDD" id="cd00780">
    <property type="entry name" value="NTF2"/>
    <property type="match status" value="1"/>
</dbReference>
<feature type="compositionally biased region" description="Polar residues" evidence="3">
    <location>
        <begin position="242"/>
        <end position="251"/>
    </location>
</feature>
<dbReference type="GeneID" id="89999972"/>
<evidence type="ECO:0000256" key="2">
    <source>
        <dbReference type="PROSITE-ProRule" id="PRU00176"/>
    </source>
</evidence>
<feature type="compositionally biased region" description="Polar residues" evidence="3">
    <location>
        <begin position="626"/>
        <end position="636"/>
    </location>
</feature>
<feature type="domain" description="Septin-type G" evidence="6">
    <location>
        <begin position="723"/>
        <end position="1012"/>
    </location>
</feature>
<dbReference type="PROSITE" id="PS51719">
    <property type="entry name" value="G_SEPTIN"/>
    <property type="match status" value="1"/>
</dbReference>
<dbReference type="InterPro" id="IPR035979">
    <property type="entry name" value="RBD_domain_sf"/>
</dbReference>
<keyword evidence="1 2" id="KW-0694">RNA-binding</keyword>
<dbReference type="PANTHER" id="PTHR10693:SF20">
    <property type="entry name" value="AT27578P"/>
    <property type="match status" value="1"/>
</dbReference>
<dbReference type="InterPro" id="IPR012677">
    <property type="entry name" value="Nucleotide-bd_a/b_plait_sf"/>
</dbReference>
<feature type="compositionally biased region" description="Low complexity" evidence="3">
    <location>
        <begin position="193"/>
        <end position="204"/>
    </location>
</feature>
<keyword evidence="8" id="KW-1185">Reference proteome</keyword>
<feature type="compositionally biased region" description="Low complexity" evidence="3">
    <location>
        <begin position="317"/>
        <end position="338"/>
    </location>
</feature>
<feature type="compositionally biased region" description="Gly residues" evidence="3">
    <location>
        <begin position="479"/>
        <end position="490"/>
    </location>
</feature>
<evidence type="ECO:0000313" key="7">
    <source>
        <dbReference type="EMBL" id="KAK5941246.1"/>
    </source>
</evidence>
<dbReference type="SUPFAM" id="SSF52540">
    <property type="entry name" value="P-loop containing nucleoside triphosphate hydrolases"/>
    <property type="match status" value="1"/>
</dbReference>
<accession>A0ABR0RKX2</accession>
<dbReference type="SUPFAM" id="SSF54427">
    <property type="entry name" value="NTF2-like"/>
    <property type="match status" value="1"/>
</dbReference>
<dbReference type="InterPro" id="IPR032710">
    <property type="entry name" value="NTF2-like_dom_sf"/>
</dbReference>
<dbReference type="PROSITE" id="PS50177">
    <property type="entry name" value="NTF2_DOMAIN"/>
    <property type="match status" value="1"/>
</dbReference>
<feature type="compositionally biased region" description="Polar residues" evidence="3">
    <location>
        <begin position="560"/>
        <end position="575"/>
    </location>
</feature>
<feature type="compositionally biased region" description="Low complexity" evidence="3">
    <location>
        <begin position="637"/>
        <end position="662"/>
    </location>
</feature>
<evidence type="ECO:0000256" key="1">
    <source>
        <dbReference type="ARBA" id="ARBA00022884"/>
    </source>
</evidence>
<dbReference type="InterPro" id="IPR000504">
    <property type="entry name" value="RRM_dom"/>
</dbReference>
<dbReference type="Pfam" id="PF02136">
    <property type="entry name" value="NTF2"/>
    <property type="match status" value="1"/>
</dbReference>
<gene>
    <name evidence="7" type="ORF">PMZ80_006523</name>
</gene>
<name>A0ABR0RKX2_9EURO</name>
<feature type="compositionally biased region" description="Polar residues" evidence="3">
    <location>
        <begin position="362"/>
        <end position="371"/>
    </location>
</feature>
<protein>
    <submittedName>
        <fullName evidence="7">Uncharacterized protein</fullName>
    </submittedName>
</protein>
<dbReference type="SUPFAM" id="SSF54928">
    <property type="entry name" value="RNA-binding domain, RBD"/>
    <property type="match status" value="1"/>
</dbReference>
<dbReference type="PROSITE" id="PS50102">
    <property type="entry name" value="RRM"/>
    <property type="match status" value="1"/>
</dbReference>
<dbReference type="InterPro" id="IPR002075">
    <property type="entry name" value="NTF2_dom"/>
</dbReference>
<dbReference type="InterPro" id="IPR039539">
    <property type="entry name" value="Ras_GTPase_bind_prot"/>
</dbReference>
<organism evidence="7 8">
    <name type="scientific">Knufia obscura</name>
    <dbReference type="NCBI Taxonomy" id="1635080"/>
    <lineage>
        <taxon>Eukaryota</taxon>
        <taxon>Fungi</taxon>
        <taxon>Dikarya</taxon>
        <taxon>Ascomycota</taxon>
        <taxon>Pezizomycotina</taxon>
        <taxon>Eurotiomycetes</taxon>
        <taxon>Chaetothyriomycetidae</taxon>
        <taxon>Chaetothyriales</taxon>
        <taxon>Trichomeriaceae</taxon>
        <taxon>Knufia</taxon>
    </lineage>
</organism>
<feature type="compositionally biased region" description="Polar residues" evidence="3">
    <location>
        <begin position="23"/>
        <end position="40"/>
    </location>
</feature>
<feature type="compositionally biased region" description="Polar residues" evidence="3">
    <location>
        <begin position="691"/>
        <end position="701"/>
    </location>
</feature>
<comment type="caution">
    <text evidence="7">The sequence shown here is derived from an EMBL/GenBank/DDBJ whole genome shotgun (WGS) entry which is preliminary data.</text>
</comment>
<evidence type="ECO:0000256" key="3">
    <source>
        <dbReference type="SAM" id="MobiDB-lite"/>
    </source>
</evidence>
<dbReference type="SMART" id="SM00360">
    <property type="entry name" value="RRM"/>
    <property type="match status" value="1"/>
</dbReference>
<proteinExistence type="predicted"/>
<dbReference type="InterPro" id="IPR018222">
    <property type="entry name" value="Nuclear_transport_factor_2_euk"/>
</dbReference>
<dbReference type="Gene3D" id="3.10.450.50">
    <property type="match status" value="1"/>
</dbReference>
<dbReference type="EMBL" id="JAVHJV010000007">
    <property type="protein sequence ID" value="KAK5941246.1"/>
    <property type="molecule type" value="Genomic_DNA"/>
</dbReference>
<evidence type="ECO:0000259" key="6">
    <source>
        <dbReference type="PROSITE" id="PS51719"/>
    </source>
</evidence>
<dbReference type="Gene3D" id="3.40.50.300">
    <property type="entry name" value="P-loop containing nucleotide triphosphate hydrolases"/>
    <property type="match status" value="1"/>
</dbReference>
<feature type="compositionally biased region" description="Polar residues" evidence="3">
    <location>
        <begin position="343"/>
        <end position="354"/>
    </location>
</feature>
<feature type="region of interest" description="Disordered" evidence="3">
    <location>
        <begin position="175"/>
        <end position="384"/>
    </location>
</feature>
<feature type="compositionally biased region" description="Basic and acidic residues" evidence="3">
    <location>
        <begin position="577"/>
        <end position="587"/>
    </location>
</feature>
<dbReference type="Gene3D" id="3.30.70.330">
    <property type="match status" value="1"/>
</dbReference>
<feature type="region of interest" description="Disordered" evidence="3">
    <location>
        <begin position="17"/>
        <end position="44"/>
    </location>
</feature>
<dbReference type="Proteomes" id="UP001334248">
    <property type="component" value="Unassembled WGS sequence"/>
</dbReference>
<feature type="compositionally biased region" description="Low complexity" evidence="3">
    <location>
        <begin position="291"/>
        <end position="300"/>
    </location>
</feature>
<feature type="region of interest" description="Disordered" evidence="3">
    <location>
        <begin position="448"/>
        <end position="720"/>
    </location>
</feature>
<feature type="compositionally biased region" description="Low complexity" evidence="3">
    <location>
        <begin position="252"/>
        <end position="276"/>
    </location>
</feature>
<feature type="compositionally biased region" description="Basic and acidic residues" evidence="3">
    <location>
        <begin position="614"/>
        <end position="623"/>
    </location>
</feature>
<dbReference type="PANTHER" id="PTHR10693">
    <property type="entry name" value="RAS GTPASE-ACTIVATING PROTEIN-BINDING PROTEIN"/>
    <property type="match status" value="1"/>
</dbReference>
<sequence length="1220" mass="132734">MATDAVNGMDYSQFSQPAELAASTPSHQATASQSSNTAPSQKPDPQEIGWYFVEQYYTTLSKTPDKIHLFYNKKSQLITGIEAEKVLPAVGTKAISEKIKSLDISDCKVRVLNVDCQSSFENIVVQVIGEMSNKNQPHHKFVQTFILATQPNGYYVLNDIFRYLNEDDLEIVEDEPAQPAQSVQEESASEAIDAQPVATPAAAEEVVDTESAADQVDEKLEAEAAVEDSGAPTAHTGPTEEVNGTQESVSDASEAAEPEPSSAAEEAEPEPAAQEPEPTPEEPEPSPAPSQTPSQPAPAADGPPVKKTWASLVGTKAAAIPALPQTQTQAPAAASTQPKPRPVQTQPSKATPTESVPEPAGTPTSQQSNGWQEAGKKTKQQAKAQEGIVHAYIKNVNDKIDARLLREELEKYGSLKYYDVSRPKQCAFVEFNDPASYAAAVAENPHTVGTETINVEERRPRPGTAGTGNFAGNYSRGGANAGRGRGGGQQRTGSQSGGFPREGAGRGNIQAQRGNKAAGPGRGGRAQRRPRKQSSDQSIAPSLAPSAFFLASESDLARRGSSTSIPVPSHDTSPVRTLKETIEEADKQTQASSTKAPTPQRRDGSRRRSTIRPRSIEELRHEAVPQQISSTQPSTGSLTPSLPASQAPSLPSSPKSFSPRSLPKSDDDLTQDDSSSQAIESEEEDEEEQARTSAASLQDSAPQLIMPSIRMPSRRPFTDRGKQLGKFKIMVVGSRGTGKTSLIKSIVQLCEDIVHVDPFTTSVIPKLKTQNRSTANAFLETHASTKPYPTWWSDMEDSRVLKRRKSMGDFVLERNICFVDTAHPRPSSWAVHYIEQQLAKTINCASQATADLTGLLSGRGGTQVDLVLYLVSHATLQDDLAQIQQISQIANLVPLISKSDLLTSDQINDIQDAISADLCCIPRLPINFSSQITSDTPTSQASAPYTVSCVNGPDFDNMDASLLMSSEYIQPLLPSELNLLVDQIFQPDNVAYFRHIAAKKLTVWYNSGSRLTDSMSMRTQSPVSARTKSPIPSTLNSPLQASLSASGVLVPIQSHSDLSLNTSNSFALAKVADHTHKEERLAQIRLSKWASDLQLSLQREREKYDNIARSERALWLVERMGEEIRDGQLVPVADSHTHDAEIAEKPRRKKLYRDGSMTYQVHDPLGLLRWQDALRAQTWLALQVVGSFGVIGGLALWTTKQWGYETSFHQWARDWGIWHD</sequence>
<dbReference type="InterPro" id="IPR030379">
    <property type="entry name" value="G_SEPTIN_dom"/>
</dbReference>
<feature type="domain" description="NTF2" evidence="5">
    <location>
        <begin position="48"/>
        <end position="163"/>
    </location>
</feature>
<evidence type="ECO:0000259" key="5">
    <source>
        <dbReference type="PROSITE" id="PS50177"/>
    </source>
</evidence>
<evidence type="ECO:0000313" key="8">
    <source>
        <dbReference type="Proteomes" id="UP001334248"/>
    </source>
</evidence>